<dbReference type="RefSeq" id="WP_025290686.1">
    <property type="nucleotide sequence ID" value="NZ_CP006644.1"/>
</dbReference>
<keyword evidence="2" id="KW-1185">Reference proteome</keyword>
<dbReference type="OrthoDB" id="9848499at2"/>
<dbReference type="PATRIC" id="fig|1123269.5.peg.594"/>
<evidence type="ECO:0008006" key="3">
    <source>
        <dbReference type="Google" id="ProtNLM"/>
    </source>
</evidence>
<evidence type="ECO:0000313" key="1">
    <source>
        <dbReference type="EMBL" id="AHE52368.1"/>
    </source>
</evidence>
<reference evidence="1 2" key="1">
    <citation type="submission" date="2013-07" db="EMBL/GenBank/DDBJ databases">
        <title>Completed genome of Sphingomonas sanxanigenens NX02.</title>
        <authorList>
            <person name="Ma T."/>
            <person name="Huang H."/>
            <person name="Wu M."/>
            <person name="Li X."/>
            <person name="Li G."/>
        </authorList>
    </citation>
    <scope>NUCLEOTIDE SEQUENCE [LARGE SCALE GENOMIC DNA]</scope>
    <source>
        <strain evidence="1 2">NX02</strain>
    </source>
</reference>
<name>W0A7Q3_9SPHN</name>
<proteinExistence type="predicted"/>
<gene>
    <name evidence="1" type="ORF">NX02_03065</name>
</gene>
<dbReference type="AlphaFoldDB" id="W0A7Q3"/>
<evidence type="ECO:0000313" key="2">
    <source>
        <dbReference type="Proteomes" id="UP000018851"/>
    </source>
</evidence>
<accession>W0A7Q3</accession>
<sequence>MLDRRSILVAPIALAPWPIAARVAPLDHPCAVPPVALVPWQPPMVVSFGDGRARLRFIAANHGADPKDATHGLVRRELARGAPLVIVEGVPSALGPNPARVIADGEHRLRDGRIAEPLYASVLAARRGLSFMGGDLATPDLIAHSRRAGFADADILGAHVLRRLAGERDASPAALVERTRRFLPDVDASFDFGAWFRRAYDGPYSPAAARGLGTACGTDLAARIVRVETDARNAHLRQLIMRHLDRAEELLVVFGANHLLALYPALKGRLPEVGVEREAA</sequence>
<organism evidence="1 2">
    <name type="scientific">Sphingomonas sanxanigenens DSM 19645 = NX02</name>
    <dbReference type="NCBI Taxonomy" id="1123269"/>
    <lineage>
        <taxon>Bacteria</taxon>
        <taxon>Pseudomonadati</taxon>
        <taxon>Pseudomonadota</taxon>
        <taxon>Alphaproteobacteria</taxon>
        <taxon>Sphingomonadales</taxon>
        <taxon>Sphingomonadaceae</taxon>
        <taxon>Sphingomonas</taxon>
    </lineage>
</organism>
<dbReference type="KEGG" id="ssan:NX02_03065"/>
<dbReference type="eggNOG" id="ENOG5031CDU">
    <property type="taxonomic scope" value="Bacteria"/>
</dbReference>
<dbReference type="HOGENOM" id="CLU_993599_0_0_5"/>
<protein>
    <recommendedName>
        <fullName evidence="3">TraB/GumN family protein</fullName>
    </recommendedName>
</protein>
<dbReference type="Proteomes" id="UP000018851">
    <property type="component" value="Chromosome"/>
</dbReference>
<dbReference type="EMBL" id="CP006644">
    <property type="protein sequence ID" value="AHE52368.1"/>
    <property type="molecule type" value="Genomic_DNA"/>
</dbReference>